<evidence type="ECO:0000313" key="3">
    <source>
        <dbReference type="EMBL" id="THU81600.1"/>
    </source>
</evidence>
<dbReference type="EMBL" id="ML179794">
    <property type="protein sequence ID" value="THU81600.1"/>
    <property type="molecule type" value="Genomic_DNA"/>
</dbReference>
<gene>
    <name evidence="3" type="ORF">K435DRAFT_873160</name>
</gene>
<feature type="transmembrane region" description="Helical" evidence="2">
    <location>
        <begin position="189"/>
        <end position="211"/>
    </location>
</feature>
<sequence length="365" mass="40090">MYTNCWHSDDFVGFDVAKRSVNPRLTSDPCALAKVVGMACDTGFLIPTAGRNQTYSGVRADAQTPCICSTVYYTLLVVCAMCEDAGTLSWEVYSSNCTDTYTGWNNFSSLGIDSTTGSLSSYWINGMEVNVLQNNGFVDLQAIKTDSLPDVMLGNQTSISGTGTVSESPPQTSSETPSLNTSKHGPSPAIIAGGVAEGAVFVLLVISFVLWRRRRKSRSQSRPTTPIDPLRNQKDSVQRDANQASQTERQESRRVSDLQILIVDPCSDNSGSQERSSSMQRQSMDESRNESRTDSPQQVPEPGVIDQSQIVMAQDPEAHLSLELNEETEVMFSELQYRAMQARMDRLVAGIDEISRFVHPPAYHS</sequence>
<keyword evidence="2" id="KW-0472">Membrane</keyword>
<reference evidence="3 4" key="1">
    <citation type="journal article" date="2019" name="Nat. Ecol. Evol.">
        <title>Megaphylogeny resolves global patterns of mushroom evolution.</title>
        <authorList>
            <person name="Varga T."/>
            <person name="Krizsan K."/>
            <person name="Foldi C."/>
            <person name="Dima B."/>
            <person name="Sanchez-Garcia M."/>
            <person name="Sanchez-Ramirez S."/>
            <person name="Szollosi G.J."/>
            <person name="Szarkandi J.G."/>
            <person name="Papp V."/>
            <person name="Albert L."/>
            <person name="Andreopoulos W."/>
            <person name="Angelini C."/>
            <person name="Antonin V."/>
            <person name="Barry K.W."/>
            <person name="Bougher N.L."/>
            <person name="Buchanan P."/>
            <person name="Buyck B."/>
            <person name="Bense V."/>
            <person name="Catcheside P."/>
            <person name="Chovatia M."/>
            <person name="Cooper J."/>
            <person name="Damon W."/>
            <person name="Desjardin D."/>
            <person name="Finy P."/>
            <person name="Geml J."/>
            <person name="Haridas S."/>
            <person name="Hughes K."/>
            <person name="Justo A."/>
            <person name="Karasinski D."/>
            <person name="Kautmanova I."/>
            <person name="Kiss B."/>
            <person name="Kocsube S."/>
            <person name="Kotiranta H."/>
            <person name="LaButti K.M."/>
            <person name="Lechner B.E."/>
            <person name="Liimatainen K."/>
            <person name="Lipzen A."/>
            <person name="Lukacs Z."/>
            <person name="Mihaltcheva S."/>
            <person name="Morgado L.N."/>
            <person name="Niskanen T."/>
            <person name="Noordeloos M.E."/>
            <person name="Ohm R.A."/>
            <person name="Ortiz-Santana B."/>
            <person name="Ovrebo C."/>
            <person name="Racz N."/>
            <person name="Riley R."/>
            <person name="Savchenko A."/>
            <person name="Shiryaev A."/>
            <person name="Soop K."/>
            <person name="Spirin V."/>
            <person name="Szebenyi C."/>
            <person name="Tomsovsky M."/>
            <person name="Tulloss R.E."/>
            <person name="Uehling J."/>
            <person name="Grigoriev I.V."/>
            <person name="Vagvolgyi C."/>
            <person name="Papp T."/>
            <person name="Martin F.M."/>
            <person name="Miettinen O."/>
            <person name="Hibbett D.S."/>
            <person name="Nagy L.G."/>
        </authorList>
    </citation>
    <scope>NUCLEOTIDE SEQUENCE [LARGE SCALE GENOMIC DNA]</scope>
    <source>
        <strain evidence="3 4">CBS 962.96</strain>
    </source>
</reference>
<dbReference type="OrthoDB" id="2576311at2759"/>
<evidence type="ECO:0000256" key="2">
    <source>
        <dbReference type="SAM" id="Phobius"/>
    </source>
</evidence>
<protein>
    <submittedName>
        <fullName evidence="3">Uncharacterized protein</fullName>
    </submittedName>
</protein>
<feature type="region of interest" description="Disordered" evidence="1">
    <location>
        <begin position="154"/>
        <end position="185"/>
    </location>
</feature>
<feature type="compositionally biased region" description="Polar residues" evidence="1">
    <location>
        <begin position="154"/>
        <end position="165"/>
    </location>
</feature>
<name>A0A4S8L014_DENBC</name>
<evidence type="ECO:0000313" key="4">
    <source>
        <dbReference type="Proteomes" id="UP000297245"/>
    </source>
</evidence>
<feature type="compositionally biased region" description="Low complexity" evidence="1">
    <location>
        <begin position="270"/>
        <end position="282"/>
    </location>
</feature>
<keyword evidence="4" id="KW-1185">Reference proteome</keyword>
<keyword evidence="2" id="KW-0812">Transmembrane</keyword>
<keyword evidence="2" id="KW-1133">Transmembrane helix</keyword>
<feature type="compositionally biased region" description="Low complexity" evidence="1">
    <location>
        <begin position="166"/>
        <end position="178"/>
    </location>
</feature>
<evidence type="ECO:0000256" key="1">
    <source>
        <dbReference type="SAM" id="MobiDB-lite"/>
    </source>
</evidence>
<feature type="compositionally biased region" description="Basic and acidic residues" evidence="1">
    <location>
        <begin position="283"/>
        <end position="293"/>
    </location>
</feature>
<accession>A0A4S8L014</accession>
<dbReference type="AlphaFoldDB" id="A0A4S8L014"/>
<dbReference type="Proteomes" id="UP000297245">
    <property type="component" value="Unassembled WGS sequence"/>
</dbReference>
<proteinExistence type="predicted"/>
<feature type="region of interest" description="Disordered" evidence="1">
    <location>
        <begin position="215"/>
        <end position="302"/>
    </location>
</feature>
<organism evidence="3 4">
    <name type="scientific">Dendrothele bispora (strain CBS 962.96)</name>
    <dbReference type="NCBI Taxonomy" id="1314807"/>
    <lineage>
        <taxon>Eukaryota</taxon>
        <taxon>Fungi</taxon>
        <taxon>Dikarya</taxon>
        <taxon>Basidiomycota</taxon>
        <taxon>Agaricomycotina</taxon>
        <taxon>Agaricomycetes</taxon>
        <taxon>Agaricomycetidae</taxon>
        <taxon>Agaricales</taxon>
        <taxon>Agaricales incertae sedis</taxon>
        <taxon>Dendrothele</taxon>
    </lineage>
</organism>